<sequence>MTRLSDVAGMSDVKRRIEATFLVPARNPELREMYAASLRGGLLLYGPPGCGKTFLARALAGELGANFFSASITDILDPYVGASERNLHDLFVAARASSPAVIFFDEIDTLGQRRSSLRNAAAMRNVVNQLLIELDGVDGSNEGIYVLAASNQPWDIDPALRRPGRFDRTVFVGPPDAAAREAIFVAHLRKRPIGELDVKALARATEGLSGADIAFVCSAAAEAALMDSVGTGRARPITMDDLRDAIKETPASIGPWLDTARNIVTFSDDGTYADVKALLRRMRRS</sequence>
<name>A0A1I6HVL0_9MICO</name>
<keyword evidence="1 4" id="KW-0547">Nucleotide-binding</keyword>
<keyword evidence="2 4" id="KW-0067">ATP-binding</keyword>
<evidence type="ECO:0000256" key="1">
    <source>
        <dbReference type="ARBA" id="ARBA00022741"/>
    </source>
</evidence>
<dbReference type="SUPFAM" id="SSF52540">
    <property type="entry name" value="P-loop containing nucleoside triphosphate hydrolases"/>
    <property type="match status" value="1"/>
</dbReference>
<dbReference type="InterPro" id="IPR003959">
    <property type="entry name" value="ATPase_AAA_core"/>
</dbReference>
<proteinExistence type="inferred from homology"/>
<dbReference type="SMART" id="SM00382">
    <property type="entry name" value="AAA"/>
    <property type="match status" value="1"/>
</dbReference>
<evidence type="ECO:0000256" key="4">
    <source>
        <dbReference type="RuleBase" id="RU003651"/>
    </source>
</evidence>
<dbReference type="InterPro" id="IPR003593">
    <property type="entry name" value="AAA+_ATPase"/>
</dbReference>
<dbReference type="Gene3D" id="3.40.50.300">
    <property type="entry name" value="P-loop containing nucleotide triphosphate hydrolases"/>
    <property type="match status" value="1"/>
</dbReference>
<dbReference type="Proteomes" id="UP000198877">
    <property type="component" value="Unassembled WGS sequence"/>
</dbReference>
<protein>
    <submittedName>
        <fullName evidence="6">ATPase family associated with various cellular activities (AAA)</fullName>
    </submittedName>
</protein>
<comment type="similarity">
    <text evidence="4">Belongs to the AAA ATPase family.</text>
</comment>
<reference evidence="7" key="1">
    <citation type="submission" date="2016-10" db="EMBL/GenBank/DDBJ databases">
        <authorList>
            <person name="Varghese N."/>
            <person name="Submissions S."/>
        </authorList>
    </citation>
    <scope>NUCLEOTIDE SEQUENCE [LARGE SCALE GENOMIC DNA]</scope>
    <source>
        <strain evidence="7">CL127</strain>
    </source>
</reference>
<dbReference type="InterPro" id="IPR041569">
    <property type="entry name" value="AAA_lid_3"/>
</dbReference>
<dbReference type="Gene3D" id="1.10.8.60">
    <property type="match status" value="1"/>
</dbReference>
<keyword evidence="3" id="KW-0175">Coiled coil</keyword>
<dbReference type="GO" id="GO:0005524">
    <property type="term" value="F:ATP binding"/>
    <property type="evidence" value="ECO:0007669"/>
    <property type="project" value="UniProtKB-KW"/>
</dbReference>
<dbReference type="PANTHER" id="PTHR23077">
    <property type="entry name" value="AAA-FAMILY ATPASE"/>
    <property type="match status" value="1"/>
</dbReference>
<dbReference type="AlphaFoldDB" id="A0A1I6HVL0"/>
<evidence type="ECO:0000259" key="5">
    <source>
        <dbReference type="SMART" id="SM00382"/>
    </source>
</evidence>
<accession>A0A1I6HVL0</accession>
<feature type="domain" description="AAA+ ATPase" evidence="5">
    <location>
        <begin position="38"/>
        <end position="176"/>
    </location>
</feature>
<dbReference type="InterPro" id="IPR027417">
    <property type="entry name" value="P-loop_NTPase"/>
</dbReference>
<gene>
    <name evidence="6" type="ORF">SAMN04488591_2199</name>
</gene>
<dbReference type="PROSITE" id="PS00674">
    <property type="entry name" value="AAA"/>
    <property type="match status" value="1"/>
</dbReference>
<dbReference type="FunFam" id="3.40.50.300:FF:001025">
    <property type="entry name" value="ATPase family, AAA domain-containing 2B"/>
    <property type="match status" value="1"/>
</dbReference>
<dbReference type="Pfam" id="PF00004">
    <property type="entry name" value="AAA"/>
    <property type="match status" value="1"/>
</dbReference>
<dbReference type="PANTHER" id="PTHR23077:SF171">
    <property type="entry name" value="NUCLEAR VALOSIN-CONTAINING PROTEIN-LIKE"/>
    <property type="match status" value="1"/>
</dbReference>
<dbReference type="InterPro" id="IPR003960">
    <property type="entry name" value="ATPase_AAA_CS"/>
</dbReference>
<evidence type="ECO:0000256" key="2">
    <source>
        <dbReference type="ARBA" id="ARBA00022840"/>
    </source>
</evidence>
<evidence type="ECO:0000313" key="6">
    <source>
        <dbReference type="EMBL" id="SFR58481.1"/>
    </source>
</evidence>
<dbReference type="GO" id="GO:0016887">
    <property type="term" value="F:ATP hydrolysis activity"/>
    <property type="evidence" value="ECO:0007669"/>
    <property type="project" value="InterPro"/>
</dbReference>
<evidence type="ECO:0000313" key="7">
    <source>
        <dbReference type="Proteomes" id="UP000198877"/>
    </source>
</evidence>
<dbReference type="InterPro" id="IPR050168">
    <property type="entry name" value="AAA_ATPase_domain"/>
</dbReference>
<organism evidence="6 7">
    <name type="scientific">Microbacterium azadirachtae</name>
    <dbReference type="NCBI Taxonomy" id="582680"/>
    <lineage>
        <taxon>Bacteria</taxon>
        <taxon>Bacillati</taxon>
        <taxon>Actinomycetota</taxon>
        <taxon>Actinomycetes</taxon>
        <taxon>Micrococcales</taxon>
        <taxon>Microbacteriaceae</taxon>
        <taxon>Microbacterium</taxon>
    </lineage>
</organism>
<evidence type="ECO:0000256" key="3">
    <source>
        <dbReference type="ARBA" id="ARBA00023054"/>
    </source>
</evidence>
<dbReference type="Pfam" id="PF17862">
    <property type="entry name" value="AAA_lid_3"/>
    <property type="match status" value="1"/>
</dbReference>
<dbReference type="EMBL" id="FOYR01000002">
    <property type="protein sequence ID" value="SFR58481.1"/>
    <property type="molecule type" value="Genomic_DNA"/>
</dbReference>